<organism evidence="2 3">
    <name type="scientific">Clostridium sulfidigenes</name>
    <dbReference type="NCBI Taxonomy" id="318464"/>
    <lineage>
        <taxon>Bacteria</taxon>
        <taxon>Bacillati</taxon>
        <taxon>Bacillota</taxon>
        <taxon>Clostridia</taxon>
        <taxon>Eubacteriales</taxon>
        <taxon>Clostridiaceae</taxon>
        <taxon>Clostridium</taxon>
    </lineage>
</organism>
<dbReference type="InterPro" id="IPR036188">
    <property type="entry name" value="FAD/NAD-bd_sf"/>
</dbReference>
<dbReference type="SUPFAM" id="SSF54373">
    <property type="entry name" value="FAD-linked reductases, C-terminal domain"/>
    <property type="match status" value="1"/>
</dbReference>
<evidence type="ECO:0000313" key="3">
    <source>
        <dbReference type="Proteomes" id="UP000028542"/>
    </source>
</evidence>
<dbReference type="PANTHER" id="PTHR10742:SF410">
    <property type="entry name" value="LYSINE-SPECIFIC HISTONE DEMETHYLASE 2"/>
    <property type="match status" value="1"/>
</dbReference>
<name>A0A084JEC7_9CLOT</name>
<dbReference type="Gene3D" id="3.50.50.60">
    <property type="entry name" value="FAD/NAD(P)-binding domain"/>
    <property type="match status" value="1"/>
</dbReference>
<dbReference type="GO" id="GO:0016491">
    <property type="term" value="F:oxidoreductase activity"/>
    <property type="evidence" value="ECO:0007669"/>
    <property type="project" value="InterPro"/>
</dbReference>
<dbReference type="Pfam" id="PF01593">
    <property type="entry name" value="Amino_oxidase"/>
    <property type="match status" value="1"/>
</dbReference>
<gene>
    <name evidence="2" type="ORF">IO99_05690</name>
</gene>
<dbReference type="PANTHER" id="PTHR10742">
    <property type="entry name" value="FLAVIN MONOAMINE OXIDASE"/>
    <property type="match status" value="1"/>
</dbReference>
<dbReference type="Gene3D" id="3.90.660.10">
    <property type="match status" value="1"/>
</dbReference>
<evidence type="ECO:0000313" key="2">
    <source>
        <dbReference type="EMBL" id="KEZ87311.1"/>
    </source>
</evidence>
<dbReference type="STRING" id="318464.IO99_05690"/>
<feature type="domain" description="Amine oxidase" evidence="1">
    <location>
        <begin position="69"/>
        <end position="568"/>
    </location>
</feature>
<dbReference type="RefSeq" id="WP_035131186.1">
    <property type="nucleotide sequence ID" value="NZ_JPMD01000013.1"/>
</dbReference>
<keyword evidence="3" id="KW-1185">Reference proteome</keyword>
<proteinExistence type="predicted"/>
<dbReference type="AlphaFoldDB" id="A0A084JEC7"/>
<reference evidence="2 3" key="1">
    <citation type="submission" date="2014-07" db="EMBL/GenBank/DDBJ databases">
        <title>Draft genome of Clostridium sulfidigenes 113A isolated from sediments associated with methane hydrate from Krishna Godavari basin.</title>
        <authorList>
            <person name="Honkalas V.S."/>
            <person name="Dabir A.P."/>
            <person name="Arora P."/>
            <person name="Dhakephalkar P.K."/>
        </authorList>
    </citation>
    <scope>NUCLEOTIDE SEQUENCE [LARGE SCALE GENOMIC DNA]</scope>
    <source>
        <strain evidence="2 3">113A</strain>
    </source>
</reference>
<dbReference type="SUPFAM" id="SSF51905">
    <property type="entry name" value="FAD/NAD(P)-binding domain"/>
    <property type="match status" value="1"/>
</dbReference>
<accession>A0A084JEC7</accession>
<protein>
    <submittedName>
        <fullName evidence="2">Amine oxidase</fullName>
    </submittedName>
</protein>
<dbReference type="Proteomes" id="UP000028542">
    <property type="component" value="Unassembled WGS sequence"/>
</dbReference>
<comment type="caution">
    <text evidence="2">The sequence shown here is derived from an EMBL/GenBank/DDBJ whole genome shotgun (WGS) entry which is preliminary data.</text>
</comment>
<evidence type="ECO:0000259" key="1">
    <source>
        <dbReference type="Pfam" id="PF01593"/>
    </source>
</evidence>
<dbReference type="Gene3D" id="1.20.1440.240">
    <property type="match status" value="1"/>
</dbReference>
<dbReference type="EMBL" id="JPMD01000013">
    <property type="protein sequence ID" value="KEZ87311.1"/>
    <property type="molecule type" value="Genomic_DNA"/>
</dbReference>
<dbReference type="InterPro" id="IPR050281">
    <property type="entry name" value="Flavin_monoamine_oxidase"/>
</dbReference>
<dbReference type="eggNOG" id="COG1231">
    <property type="taxonomic scope" value="Bacteria"/>
</dbReference>
<sequence length="581" mass="66529">MAREVKVVQPSNPTDEERHMMLRLALEEVGRIEDYDNLIELLSPPKEITTILPPGGCKGINVGIIGGGIAGLSAAFELRKLGFDITIFEQQKERIGGRIYTYYFDDNKRFYGELGAMRIPISHEATWKYINLFKLKTTPFIQNNDNAFIYVRNKRAINDPYGISVMEKIYPEFNLAPWERKEPWQKLVSYGLGASLLQISPDIRREILQNKKRYSPEIEYFDSLSIRRELEERGLSEGAIEMLSSIVTFSGWLYDNSYIESLQEQYAVDDAFRYQIDGGMVNLPLGIYRSLKSLNPKEYKNISENQLGKITWNNGTRVKGIYRNNEDNNVILEYSSEGEITTSRQSFDFVVCTIPFSSLRNVTVYPMFSTEKMQAIKEVNYIAGQKTLFMCKEKFWEEGGPSKEIIGGASYTDLPIGSIWYPSYNIEYNIADLESQVIPSVRREYKSYGGAGVLLASYNLSRDAMRLGNLEPITRLEWIKTQVEHVQGLKEGYLDDIVLDSKTIQWDNEQGFFGAVCYYMPGQKRLFAYASSQPEYDNRVYFAGEHISQEHGWIQGAIKSAMIAANEVAEHCKNYMKTGIN</sequence>
<dbReference type="InterPro" id="IPR002937">
    <property type="entry name" value="Amino_oxidase"/>
</dbReference>